<dbReference type="InterPro" id="IPR050791">
    <property type="entry name" value="Aldo-Keto_reductase"/>
</dbReference>
<keyword evidence="5" id="KW-1185">Reference proteome</keyword>
<dbReference type="EMBL" id="BAABME010001516">
    <property type="protein sequence ID" value="GAA0150039.1"/>
    <property type="molecule type" value="Genomic_DNA"/>
</dbReference>
<dbReference type="GO" id="GO:0016491">
    <property type="term" value="F:oxidoreductase activity"/>
    <property type="evidence" value="ECO:0007669"/>
    <property type="project" value="UniProtKB-KW"/>
</dbReference>
<dbReference type="CDD" id="cd19093">
    <property type="entry name" value="AKR_AtPLR-like"/>
    <property type="match status" value="1"/>
</dbReference>
<evidence type="ECO:0000256" key="1">
    <source>
        <dbReference type="ARBA" id="ARBA00022857"/>
    </source>
</evidence>
<name>A0AAV3PEH6_LITER</name>
<dbReference type="Proteomes" id="UP001454036">
    <property type="component" value="Unassembled WGS sequence"/>
</dbReference>
<dbReference type="SUPFAM" id="SSF51430">
    <property type="entry name" value="NAD(P)-linked oxidoreductase"/>
    <property type="match status" value="1"/>
</dbReference>
<sequence length="373" mass="40931">MAVLMVVGTSSAPPFPLPVTCTTSLPKNSLIPPSSPLKLPLFWPWQKLKVGPLSVSPMGFGTWAWGNQLLWGYDESMDAELQKTFNLAVQNGINLFDTADSYGTGKLNGQSEKLLGKFIREFPGRQEARDNIVIASKFAAYPWRLTPGQFVNACKSSLDRMQIEQIGIGQLHWSTANYAPLQERALWDGLVAMYEKGLVRAVGVSNYGPKQLLKIHDYLTARGVPLCSAQVQFSLLSMGKDQTEVKDISDSLGIRLISYSPLGLGMLTGKYSSSNLPPGPRGLLFRQILPGLDPLLNALKEISQRRKKSIPQVAINWCICKGTLPIPGVKSVNQARENLGALGWKLTSDELLQLEDGANRSSGRMIQNVFQTS</sequence>
<dbReference type="Pfam" id="PF00248">
    <property type="entry name" value="Aldo_ket_red"/>
    <property type="match status" value="1"/>
</dbReference>
<keyword evidence="1" id="KW-0521">NADP</keyword>
<evidence type="ECO:0000256" key="2">
    <source>
        <dbReference type="ARBA" id="ARBA00023002"/>
    </source>
</evidence>
<dbReference type="InterPro" id="IPR023210">
    <property type="entry name" value="NADP_OxRdtase_dom"/>
</dbReference>
<reference evidence="4 5" key="1">
    <citation type="submission" date="2024-01" db="EMBL/GenBank/DDBJ databases">
        <title>The complete chloroplast genome sequence of Lithospermum erythrorhizon: insights into the phylogenetic relationship among Boraginaceae species and the maternal lineages of purple gromwells.</title>
        <authorList>
            <person name="Okada T."/>
            <person name="Watanabe K."/>
        </authorList>
    </citation>
    <scope>NUCLEOTIDE SEQUENCE [LARGE SCALE GENOMIC DNA]</scope>
</reference>
<evidence type="ECO:0000313" key="5">
    <source>
        <dbReference type="Proteomes" id="UP001454036"/>
    </source>
</evidence>
<evidence type="ECO:0000313" key="4">
    <source>
        <dbReference type="EMBL" id="GAA0150039.1"/>
    </source>
</evidence>
<dbReference type="PANTHER" id="PTHR43625">
    <property type="entry name" value="AFLATOXIN B1 ALDEHYDE REDUCTASE"/>
    <property type="match status" value="1"/>
</dbReference>
<dbReference type="Gene3D" id="3.20.20.100">
    <property type="entry name" value="NADP-dependent oxidoreductase domain"/>
    <property type="match status" value="1"/>
</dbReference>
<evidence type="ECO:0000259" key="3">
    <source>
        <dbReference type="Pfam" id="PF00248"/>
    </source>
</evidence>
<keyword evidence="2" id="KW-0560">Oxidoreductase</keyword>
<dbReference type="InterPro" id="IPR020471">
    <property type="entry name" value="AKR"/>
</dbReference>
<dbReference type="InterPro" id="IPR018170">
    <property type="entry name" value="Aldo/ket_reductase_CS"/>
</dbReference>
<proteinExistence type="predicted"/>
<feature type="domain" description="NADP-dependent oxidoreductase" evidence="3">
    <location>
        <begin position="57"/>
        <end position="354"/>
    </location>
</feature>
<dbReference type="GO" id="GO:0005737">
    <property type="term" value="C:cytoplasm"/>
    <property type="evidence" value="ECO:0007669"/>
    <property type="project" value="TreeGrafter"/>
</dbReference>
<dbReference type="PRINTS" id="PR00069">
    <property type="entry name" value="ALDKETRDTASE"/>
</dbReference>
<accession>A0AAV3PEH6</accession>
<dbReference type="PANTHER" id="PTHR43625:SF5">
    <property type="entry name" value="PYRIDOXAL REDUCTASE, CHLOROPLASTIC"/>
    <property type="match status" value="1"/>
</dbReference>
<dbReference type="AlphaFoldDB" id="A0AAV3PEH6"/>
<protein>
    <submittedName>
        <fullName evidence="4">Reductase</fullName>
    </submittedName>
</protein>
<dbReference type="PROSITE" id="PS00062">
    <property type="entry name" value="ALDOKETO_REDUCTASE_2"/>
    <property type="match status" value="1"/>
</dbReference>
<organism evidence="4 5">
    <name type="scientific">Lithospermum erythrorhizon</name>
    <name type="common">Purple gromwell</name>
    <name type="synonym">Lithospermum officinale var. erythrorhizon</name>
    <dbReference type="NCBI Taxonomy" id="34254"/>
    <lineage>
        <taxon>Eukaryota</taxon>
        <taxon>Viridiplantae</taxon>
        <taxon>Streptophyta</taxon>
        <taxon>Embryophyta</taxon>
        <taxon>Tracheophyta</taxon>
        <taxon>Spermatophyta</taxon>
        <taxon>Magnoliopsida</taxon>
        <taxon>eudicotyledons</taxon>
        <taxon>Gunneridae</taxon>
        <taxon>Pentapetalae</taxon>
        <taxon>asterids</taxon>
        <taxon>lamiids</taxon>
        <taxon>Boraginales</taxon>
        <taxon>Boraginaceae</taxon>
        <taxon>Boraginoideae</taxon>
        <taxon>Lithospermeae</taxon>
        <taxon>Lithospermum</taxon>
    </lineage>
</organism>
<comment type="caution">
    <text evidence="4">The sequence shown here is derived from an EMBL/GenBank/DDBJ whole genome shotgun (WGS) entry which is preliminary data.</text>
</comment>
<gene>
    <name evidence="4" type="ORF">LIER_09065</name>
</gene>
<dbReference type="InterPro" id="IPR036812">
    <property type="entry name" value="NAD(P)_OxRdtase_dom_sf"/>
</dbReference>